<comment type="caution">
    <text evidence="8">The sequence shown here is derived from an EMBL/GenBank/DDBJ whole genome shotgun (WGS) entry which is preliminary data.</text>
</comment>
<dbReference type="PANTHER" id="PTHR38354:SF2">
    <property type="entry name" value="SIGNAL PEPTIDASE COMPLEX-LIKE PROTEIN DTM1"/>
    <property type="match status" value="1"/>
</dbReference>
<dbReference type="Pfam" id="PF06645">
    <property type="entry name" value="SPC12"/>
    <property type="match status" value="1"/>
</dbReference>
<keyword evidence="6 7" id="KW-0472">Membrane</keyword>
<dbReference type="InterPro" id="IPR009542">
    <property type="entry name" value="Spc1/SPCS1"/>
</dbReference>
<evidence type="ECO:0000256" key="5">
    <source>
        <dbReference type="ARBA" id="ARBA00022989"/>
    </source>
</evidence>
<evidence type="ECO:0008006" key="10">
    <source>
        <dbReference type="Google" id="ProtNLM"/>
    </source>
</evidence>
<protein>
    <recommendedName>
        <fullName evidence="10">Signal peptidase complex-like protein DTM1</fullName>
    </recommendedName>
</protein>
<evidence type="ECO:0000256" key="6">
    <source>
        <dbReference type="ARBA" id="ARBA00023136"/>
    </source>
</evidence>
<dbReference type="EMBL" id="JBJXBP010000005">
    <property type="protein sequence ID" value="KAL3830432.1"/>
    <property type="molecule type" value="Genomic_DNA"/>
</dbReference>
<sequence>MGNDAVLRCCLICLAAIMVVTGLYTQSLKKTAATYLFGMFAICGVLLPDWEFFDRSVSQWCTPVTFYGNAPAQSTPPPAPRFKLYPVRVVVYTTVYGFALHKWWKFVST</sequence>
<evidence type="ECO:0000313" key="8">
    <source>
        <dbReference type="EMBL" id="KAL3830432.1"/>
    </source>
</evidence>
<comment type="similarity">
    <text evidence="2">Belongs to the SPCS1 family.</text>
</comment>
<evidence type="ECO:0000256" key="1">
    <source>
        <dbReference type="ARBA" id="ARBA00004477"/>
    </source>
</evidence>
<keyword evidence="5 7" id="KW-1133">Transmembrane helix</keyword>
<dbReference type="InterPro" id="IPR039955">
    <property type="entry name" value="DTM1"/>
</dbReference>
<evidence type="ECO:0000256" key="3">
    <source>
        <dbReference type="ARBA" id="ARBA00022692"/>
    </source>
</evidence>
<gene>
    <name evidence="8" type="ORF">ACJIZ3_019234</name>
</gene>
<name>A0ABD3T0L1_9LAMI</name>
<comment type="subcellular location">
    <subcellularLocation>
        <location evidence="1">Endoplasmic reticulum membrane</location>
        <topology evidence="1">Multi-pass membrane protein</topology>
    </subcellularLocation>
</comment>
<evidence type="ECO:0000256" key="2">
    <source>
        <dbReference type="ARBA" id="ARBA00005245"/>
    </source>
</evidence>
<feature type="transmembrane region" description="Helical" evidence="7">
    <location>
        <begin position="6"/>
        <end position="25"/>
    </location>
</feature>
<evidence type="ECO:0000313" key="9">
    <source>
        <dbReference type="Proteomes" id="UP001634393"/>
    </source>
</evidence>
<keyword evidence="3 7" id="KW-0812">Transmembrane</keyword>
<proteinExistence type="inferred from homology"/>
<dbReference type="Proteomes" id="UP001634393">
    <property type="component" value="Unassembled WGS sequence"/>
</dbReference>
<dbReference type="AlphaFoldDB" id="A0ABD3T0L1"/>
<evidence type="ECO:0000256" key="4">
    <source>
        <dbReference type="ARBA" id="ARBA00022824"/>
    </source>
</evidence>
<accession>A0ABD3T0L1</accession>
<reference evidence="8 9" key="1">
    <citation type="submission" date="2024-12" db="EMBL/GenBank/DDBJ databases">
        <title>The unique morphological basis and parallel evolutionary history of personate flowers in Penstemon.</title>
        <authorList>
            <person name="Depatie T.H."/>
            <person name="Wessinger C.A."/>
        </authorList>
    </citation>
    <scope>NUCLEOTIDE SEQUENCE [LARGE SCALE GENOMIC DNA]</scope>
    <source>
        <strain evidence="8">WTNN_2</strain>
        <tissue evidence="8">Leaf</tissue>
    </source>
</reference>
<keyword evidence="4" id="KW-0256">Endoplasmic reticulum</keyword>
<feature type="transmembrane region" description="Helical" evidence="7">
    <location>
        <begin position="32"/>
        <end position="50"/>
    </location>
</feature>
<organism evidence="8 9">
    <name type="scientific">Penstemon smallii</name>
    <dbReference type="NCBI Taxonomy" id="265156"/>
    <lineage>
        <taxon>Eukaryota</taxon>
        <taxon>Viridiplantae</taxon>
        <taxon>Streptophyta</taxon>
        <taxon>Embryophyta</taxon>
        <taxon>Tracheophyta</taxon>
        <taxon>Spermatophyta</taxon>
        <taxon>Magnoliopsida</taxon>
        <taxon>eudicotyledons</taxon>
        <taxon>Gunneridae</taxon>
        <taxon>Pentapetalae</taxon>
        <taxon>asterids</taxon>
        <taxon>lamiids</taxon>
        <taxon>Lamiales</taxon>
        <taxon>Plantaginaceae</taxon>
        <taxon>Cheloneae</taxon>
        <taxon>Penstemon</taxon>
    </lineage>
</organism>
<evidence type="ECO:0000256" key="7">
    <source>
        <dbReference type="SAM" id="Phobius"/>
    </source>
</evidence>
<dbReference type="GO" id="GO:0005789">
    <property type="term" value="C:endoplasmic reticulum membrane"/>
    <property type="evidence" value="ECO:0007669"/>
    <property type="project" value="UniProtKB-SubCell"/>
</dbReference>
<keyword evidence="9" id="KW-1185">Reference proteome</keyword>
<dbReference type="PANTHER" id="PTHR38354">
    <property type="entry name" value="SIGNAL PEPTIDASE COMPLEX-LIKE PROTEIN DTM1"/>
    <property type="match status" value="1"/>
</dbReference>